<evidence type="ECO:0000259" key="7">
    <source>
        <dbReference type="Pfam" id="PF15985"/>
    </source>
</evidence>
<evidence type="ECO:0000256" key="6">
    <source>
        <dbReference type="ARBA" id="ARBA00030615"/>
    </source>
</evidence>
<dbReference type="InterPro" id="IPR012340">
    <property type="entry name" value="NA-bd_OB-fold"/>
</dbReference>
<accession>A0A0D2B159</accession>
<dbReference type="InterPro" id="IPR036612">
    <property type="entry name" value="KH_dom_type_1_sf"/>
</dbReference>
<sequence length="247" mass="26951">MPVTSIMPVFLPGDLIPTSQIPTSQKRKIGHGLQQNRETNFLATIGGFLEIDYRKKTAQISTPDARYIPKAGDLVIAQVRISTADFFHVYINPYSPQAFLPQLAFEGATKKTRPQLKANDLVYAKVVSAQKNMEIELSCVNPSTGKAEPDGLGPLNGGMVFDVSPGLAERLLKKQGVVALEELGSRLQGGFEIAVGKNGKVWVDCPEAGVKGICAVGRCLREMDENEMKQKEQKKLANKIIAELERG</sequence>
<dbReference type="InterPro" id="IPR004088">
    <property type="entry name" value="KH_dom_type_1"/>
</dbReference>
<dbReference type="EMBL" id="KN847041">
    <property type="protein sequence ID" value="KIW31342.1"/>
    <property type="molecule type" value="Genomic_DNA"/>
</dbReference>
<dbReference type="SUPFAM" id="SSF50249">
    <property type="entry name" value="Nucleic acid-binding proteins"/>
    <property type="match status" value="1"/>
</dbReference>
<dbReference type="GeneID" id="27342193"/>
<dbReference type="OrthoDB" id="340500at2759"/>
<dbReference type="HOGENOM" id="CLU_069847_0_0_1"/>
<dbReference type="Proteomes" id="UP000054466">
    <property type="component" value="Unassembled WGS sequence"/>
</dbReference>
<dbReference type="GO" id="GO:0000467">
    <property type="term" value="P:exonucleolytic trimming to generate mature 3'-end of 5.8S rRNA from tricistronic rRNA transcript (SSU-rRNA, 5.8S rRNA, LSU-rRNA)"/>
    <property type="evidence" value="ECO:0007669"/>
    <property type="project" value="TreeGrafter"/>
</dbReference>
<dbReference type="VEuPathDB" id="FungiDB:PV07_02999"/>
<evidence type="ECO:0000313" key="8">
    <source>
        <dbReference type="EMBL" id="KIW31342.1"/>
    </source>
</evidence>
<dbReference type="PANTHER" id="PTHR21321">
    <property type="entry name" value="PNAS-3 RELATED"/>
    <property type="match status" value="1"/>
</dbReference>
<dbReference type="Pfam" id="PF15985">
    <property type="entry name" value="KH_6"/>
    <property type="match status" value="1"/>
</dbReference>
<dbReference type="STRING" id="569365.A0A0D2B159"/>
<dbReference type="FunFam" id="2.40.50.140:FF:000112">
    <property type="entry name" value="Exosome complex component RRP40"/>
    <property type="match status" value="1"/>
</dbReference>
<dbReference type="GO" id="GO:0071035">
    <property type="term" value="P:nuclear polyadenylation-dependent rRNA catabolic process"/>
    <property type="evidence" value="ECO:0007669"/>
    <property type="project" value="TreeGrafter"/>
</dbReference>
<dbReference type="PANTHER" id="PTHR21321:SF1">
    <property type="entry name" value="EXOSOME COMPLEX COMPONENT RRP40"/>
    <property type="match status" value="1"/>
</dbReference>
<dbReference type="GO" id="GO:0005730">
    <property type="term" value="C:nucleolus"/>
    <property type="evidence" value="ECO:0007669"/>
    <property type="project" value="UniProtKB-SubCell"/>
</dbReference>
<comment type="subcellular location">
    <subcellularLocation>
        <location evidence="1">Nucleus</location>
        <location evidence="1">Nucleolus</location>
    </subcellularLocation>
</comment>
<keyword evidence="3" id="KW-0698">rRNA processing</keyword>
<keyword evidence="5" id="KW-0694">RNA-binding</keyword>
<dbReference type="GO" id="GO:0003723">
    <property type="term" value="F:RNA binding"/>
    <property type="evidence" value="ECO:0007669"/>
    <property type="project" value="UniProtKB-KW"/>
</dbReference>
<evidence type="ECO:0000256" key="2">
    <source>
        <dbReference type="ARBA" id="ARBA00007841"/>
    </source>
</evidence>
<dbReference type="SUPFAM" id="SSF54791">
    <property type="entry name" value="Eukaryotic type KH-domain (KH-domain type I)"/>
    <property type="match status" value="1"/>
</dbReference>
<name>A0A0D2B159_9EURO</name>
<organism evidence="8 9">
    <name type="scientific">Cladophialophora immunda</name>
    <dbReference type="NCBI Taxonomy" id="569365"/>
    <lineage>
        <taxon>Eukaryota</taxon>
        <taxon>Fungi</taxon>
        <taxon>Dikarya</taxon>
        <taxon>Ascomycota</taxon>
        <taxon>Pezizomycotina</taxon>
        <taxon>Eurotiomycetes</taxon>
        <taxon>Chaetothyriomycetidae</taxon>
        <taxon>Chaetothyriales</taxon>
        <taxon>Herpotrichiellaceae</taxon>
        <taxon>Cladophialophora</taxon>
    </lineage>
</organism>
<gene>
    <name evidence="8" type="ORF">PV07_02999</name>
</gene>
<evidence type="ECO:0000256" key="4">
    <source>
        <dbReference type="ARBA" id="ARBA00022835"/>
    </source>
</evidence>
<dbReference type="GO" id="GO:0071038">
    <property type="term" value="P:TRAMP-dependent tRNA surveillance pathway"/>
    <property type="evidence" value="ECO:0007669"/>
    <property type="project" value="TreeGrafter"/>
</dbReference>
<protein>
    <recommendedName>
        <fullName evidence="6">Ribosomal RNA-processing protein 40</fullName>
    </recommendedName>
</protein>
<proteinExistence type="inferred from homology"/>
<evidence type="ECO:0000256" key="1">
    <source>
        <dbReference type="ARBA" id="ARBA00004604"/>
    </source>
</evidence>
<dbReference type="InterPro" id="IPR026699">
    <property type="entry name" value="Exosome_RNA_bind1/RRP40/RRP4"/>
</dbReference>
<dbReference type="GO" id="GO:0000176">
    <property type="term" value="C:nuclear exosome (RNase complex)"/>
    <property type="evidence" value="ECO:0007669"/>
    <property type="project" value="TreeGrafter"/>
</dbReference>
<dbReference type="Pfam" id="PF21262">
    <property type="entry name" value="RRP40_S1"/>
    <property type="match status" value="1"/>
</dbReference>
<reference evidence="8 9" key="1">
    <citation type="submission" date="2015-01" db="EMBL/GenBank/DDBJ databases">
        <title>The Genome Sequence of Cladophialophora immunda CBS83496.</title>
        <authorList>
            <consortium name="The Broad Institute Genomics Platform"/>
            <person name="Cuomo C."/>
            <person name="de Hoog S."/>
            <person name="Gorbushina A."/>
            <person name="Stielow B."/>
            <person name="Teixiera M."/>
            <person name="Abouelleil A."/>
            <person name="Chapman S.B."/>
            <person name="Priest M."/>
            <person name="Young S.K."/>
            <person name="Wortman J."/>
            <person name="Nusbaum C."/>
            <person name="Birren B."/>
        </authorList>
    </citation>
    <scope>NUCLEOTIDE SEQUENCE [LARGE SCALE GENOMIC DNA]</scope>
    <source>
        <strain evidence="8 9">CBS 83496</strain>
    </source>
</reference>
<dbReference type="GO" id="GO:0034475">
    <property type="term" value="P:U4 snRNA 3'-end processing"/>
    <property type="evidence" value="ECO:0007669"/>
    <property type="project" value="TreeGrafter"/>
</dbReference>
<dbReference type="Gene3D" id="3.30.1370.10">
    <property type="entry name" value="K Homology domain, type 1"/>
    <property type="match status" value="1"/>
</dbReference>
<dbReference type="RefSeq" id="XP_016251558.1">
    <property type="nucleotide sequence ID" value="XM_016389656.1"/>
</dbReference>
<dbReference type="GO" id="GO:0071051">
    <property type="term" value="P:poly(A)-dependent snoRNA 3'-end processing"/>
    <property type="evidence" value="ECO:0007669"/>
    <property type="project" value="TreeGrafter"/>
</dbReference>
<keyword evidence="4" id="KW-0271">Exosome</keyword>
<dbReference type="CDD" id="cd05790">
    <property type="entry name" value="S1_Rrp40"/>
    <property type="match status" value="1"/>
</dbReference>
<dbReference type="InterPro" id="IPR037319">
    <property type="entry name" value="Rrp40_S1"/>
</dbReference>
<dbReference type="Gene3D" id="2.40.50.140">
    <property type="entry name" value="Nucleic acid-binding proteins"/>
    <property type="match status" value="1"/>
</dbReference>
<dbReference type="AlphaFoldDB" id="A0A0D2B159"/>
<evidence type="ECO:0000256" key="5">
    <source>
        <dbReference type="ARBA" id="ARBA00022884"/>
    </source>
</evidence>
<evidence type="ECO:0000313" key="9">
    <source>
        <dbReference type="Proteomes" id="UP000054466"/>
    </source>
</evidence>
<feature type="domain" description="K Homology" evidence="7">
    <location>
        <begin position="158"/>
        <end position="208"/>
    </location>
</feature>
<evidence type="ECO:0000256" key="3">
    <source>
        <dbReference type="ARBA" id="ARBA00022552"/>
    </source>
</evidence>
<dbReference type="GO" id="GO:0000177">
    <property type="term" value="C:cytoplasmic exosome (RNase complex)"/>
    <property type="evidence" value="ECO:0007669"/>
    <property type="project" value="TreeGrafter"/>
</dbReference>
<comment type="similarity">
    <text evidence="2">Belongs to the RRP40 family.</text>
</comment>
<dbReference type="GO" id="GO:0071034">
    <property type="term" value="P:CUT catabolic process"/>
    <property type="evidence" value="ECO:0007669"/>
    <property type="project" value="TreeGrafter"/>
</dbReference>
<keyword evidence="9" id="KW-1185">Reference proteome</keyword>